<dbReference type="OrthoDB" id="1926212at2759"/>
<accession>A0A7J7P020</accession>
<dbReference type="InterPro" id="IPR046341">
    <property type="entry name" value="SET_dom_sf"/>
</dbReference>
<evidence type="ECO:0000256" key="2">
    <source>
        <dbReference type="SAM" id="MobiDB-lite"/>
    </source>
</evidence>
<dbReference type="InterPro" id="IPR019734">
    <property type="entry name" value="TPR_rpt"/>
</dbReference>
<protein>
    <recommendedName>
        <fullName evidence="3">SET domain-containing protein</fullName>
    </recommendedName>
</protein>
<evidence type="ECO:0000313" key="5">
    <source>
        <dbReference type="Proteomes" id="UP000541444"/>
    </source>
</evidence>
<dbReference type="Proteomes" id="UP000541444">
    <property type="component" value="Unassembled WGS sequence"/>
</dbReference>
<feature type="region of interest" description="Disordered" evidence="2">
    <location>
        <begin position="339"/>
        <end position="383"/>
    </location>
</feature>
<dbReference type="SUPFAM" id="SSF48452">
    <property type="entry name" value="TPR-like"/>
    <property type="match status" value="1"/>
</dbReference>
<reference evidence="4 5" key="1">
    <citation type="journal article" date="2020" name="IScience">
        <title>Genome Sequencing of the Endangered Kingdonia uniflora (Circaeasteraceae, Ranunculales) Reveals Potential Mechanisms of Evolutionary Specialization.</title>
        <authorList>
            <person name="Sun Y."/>
            <person name="Deng T."/>
            <person name="Zhang A."/>
            <person name="Moore M.J."/>
            <person name="Landis J.B."/>
            <person name="Lin N."/>
            <person name="Zhang H."/>
            <person name="Zhang X."/>
            <person name="Huang J."/>
            <person name="Zhang X."/>
            <person name="Sun H."/>
            <person name="Wang H."/>
        </authorList>
    </citation>
    <scope>NUCLEOTIDE SEQUENCE [LARGE SCALE GENOMIC DNA]</scope>
    <source>
        <strain evidence="4">TB1705</strain>
        <tissue evidence="4">Leaf</tissue>
    </source>
</reference>
<dbReference type="PANTHER" id="PTHR47337">
    <property type="entry name" value="TETRATRICOPEPTIDE REPEAT (TPR)-LIKE SUPERFAMILY PROTEIN"/>
    <property type="match status" value="1"/>
</dbReference>
<dbReference type="Gene3D" id="2.170.270.10">
    <property type="entry name" value="SET domain"/>
    <property type="match status" value="2"/>
</dbReference>
<evidence type="ECO:0000313" key="4">
    <source>
        <dbReference type="EMBL" id="KAF6172693.1"/>
    </source>
</evidence>
<dbReference type="PROSITE" id="PS50280">
    <property type="entry name" value="SET"/>
    <property type="match status" value="1"/>
</dbReference>
<proteinExistence type="predicted"/>
<keyword evidence="1" id="KW-0802">TPR repeat</keyword>
<gene>
    <name evidence="4" type="ORF">GIB67_042016</name>
</gene>
<evidence type="ECO:0000256" key="1">
    <source>
        <dbReference type="PROSITE-ProRule" id="PRU00339"/>
    </source>
</evidence>
<dbReference type="InterPro" id="IPR001214">
    <property type="entry name" value="SET_dom"/>
</dbReference>
<dbReference type="PANTHER" id="PTHR47337:SF1">
    <property type="entry name" value="TETRATRICOPEPTIDE REPEAT (TPR)-LIKE SUPERFAMILY PROTEIN"/>
    <property type="match status" value="1"/>
</dbReference>
<dbReference type="InterPro" id="IPR011990">
    <property type="entry name" value="TPR-like_helical_dom_sf"/>
</dbReference>
<name>A0A7J7P020_9MAGN</name>
<sequence>MEKLKSMIPTSIQRMISASTVEDLPSTCSSLVDFFLSLDHFHNVVKQLSDPEMALCRKDTVAAMDLKRKGNECFSGGDYAKALSFYSQALRFAPMNDDNDENRKLVATLYANRAFSLHKLGLLVECIRDCDRAVILSPCYAKAWYKRGRANASLQNYEDAMHDLNVAMNMELSLGGKNRIKDELEIISNHCQGTSGILYKCEEKKLGPFDGSVVNNKGSWGTIIRDHSLLVFGDAARSYESNLVTMLESYMAVESHVSHQIKLQCVSTPAKGRGMASLSDIPRATLIHTEEPYAAVVLKHCRETHCHFCLNVLPADTVPCPSCTIPLYCSQSCEGKAGGQRSWSRTNNNSINGSSSANIEGPNASTTRFGSNSESSVTDSNLEGVSEHRHECGGAHWAAILPSEIVLAGRVLAKSIERRRHSAVKPTEALDFSQNYARMSSDSKLEAHIYSSVLTYCLQQSYGAEFPLTEASVSKLVVLISQIKVNSMAVVHIKSQETYALQQTGKLSLTDDFSTNNIEQVISLSRWQYTLGLLQDAGMIGCHHFISRRPQPSPSYLDVYRILKYLKLCSGLTLAYSARLQPYLVSHSSASVEYRAIAQGTYKVRVGQAIYSIGSMLNHSCQPNINAYFLSRRLLIRSTEFVAAGYPLEISYGPQVGQWDVNKRHNLLEEQYSFNCQCTGCSEINLSDLVINAFSCPKAKCSGVVLGSRNLEHGKQEGSSSRSVPLICRLERPLPDDKLQRDEINEVAHILLHPSDGTHRAYPGHCLNCGSYSDLESSWTESTKSWSYVKRLTDAIISREVSIDILSNALKALNVLRSTMHAYNKDIALVCGISFQSFKVENTKSGESKLVPDWVEDNLAEAFCLIGDFQRALQHCKASIEILGKLYHEKHIVIANELVKLSSIQLSLGDRASAVENINRLKEIFSLYYGSHAAKIVPFLGSLHA</sequence>
<dbReference type="Gene3D" id="1.25.40.10">
    <property type="entry name" value="Tetratricopeptide repeat domain"/>
    <property type="match status" value="2"/>
</dbReference>
<evidence type="ECO:0000259" key="3">
    <source>
        <dbReference type="PROSITE" id="PS50280"/>
    </source>
</evidence>
<feature type="domain" description="SET" evidence="3">
    <location>
        <begin position="261"/>
        <end position="653"/>
    </location>
</feature>
<dbReference type="SUPFAM" id="SSF82199">
    <property type="entry name" value="SET domain"/>
    <property type="match status" value="1"/>
</dbReference>
<comment type="caution">
    <text evidence="4">The sequence shown here is derived from an EMBL/GenBank/DDBJ whole genome shotgun (WGS) entry which is preliminary data.</text>
</comment>
<feature type="compositionally biased region" description="Low complexity" evidence="2">
    <location>
        <begin position="344"/>
        <end position="358"/>
    </location>
</feature>
<keyword evidence="5" id="KW-1185">Reference proteome</keyword>
<organism evidence="4 5">
    <name type="scientific">Kingdonia uniflora</name>
    <dbReference type="NCBI Taxonomy" id="39325"/>
    <lineage>
        <taxon>Eukaryota</taxon>
        <taxon>Viridiplantae</taxon>
        <taxon>Streptophyta</taxon>
        <taxon>Embryophyta</taxon>
        <taxon>Tracheophyta</taxon>
        <taxon>Spermatophyta</taxon>
        <taxon>Magnoliopsida</taxon>
        <taxon>Ranunculales</taxon>
        <taxon>Circaeasteraceae</taxon>
        <taxon>Kingdonia</taxon>
    </lineage>
</organism>
<feature type="compositionally biased region" description="Polar residues" evidence="2">
    <location>
        <begin position="363"/>
        <end position="383"/>
    </location>
</feature>
<dbReference type="Gene3D" id="6.10.140.2220">
    <property type="match status" value="1"/>
</dbReference>
<dbReference type="PROSITE" id="PS50005">
    <property type="entry name" value="TPR"/>
    <property type="match status" value="1"/>
</dbReference>
<feature type="repeat" description="TPR" evidence="1">
    <location>
        <begin position="63"/>
        <end position="96"/>
    </location>
</feature>
<dbReference type="EMBL" id="JACGCM010000412">
    <property type="protein sequence ID" value="KAF6172693.1"/>
    <property type="molecule type" value="Genomic_DNA"/>
</dbReference>
<dbReference type="SMART" id="SM00028">
    <property type="entry name" value="TPR"/>
    <property type="match status" value="4"/>
</dbReference>
<dbReference type="AlphaFoldDB" id="A0A7J7P020"/>